<feature type="transmembrane region" description="Helical" evidence="1">
    <location>
        <begin position="12"/>
        <end position="33"/>
    </location>
</feature>
<dbReference type="Gene3D" id="1.20.950.20">
    <property type="entry name" value="Transmembrane di-heme cytochromes, Chain C"/>
    <property type="match status" value="1"/>
</dbReference>
<evidence type="ECO:0000256" key="1">
    <source>
        <dbReference type="SAM" id="Phobius"/>
    </source>
</evidence>
<keyword evidence="1" id="KW-1133">Transmembrane helix</keyword>
<sequence>MSAVLVGADGAAVCLHAAAAFVIAIFVIVHVYMTTTGKSVFHYVKTMITGYDCVELTEAEEAYIRETQSVSMIE</sequence>
<dbReference type="EMBL" id="JAOQNS010000006">
    <property type="protein sequence ID" value="MCW2308040.1"/>
    <property type="molecule type" value="Genomic_DNA"/>
</dbReference>
<proteinExistence type="predicted"/>
<comment type="caution">
    <text evidence="2">The sequence shown here is derived from an EMBL/GenBank/DDBJ whole genome shotgun (WGS) entry which is preliminary data.</text>
</comment>
<dbReference type="Proteomes" id="UP001209755">
    <property type="component" value="Unassembled WGS sequence"/>
</dbReference>
<gene>
    <name evidence="2" type="ORF">M2319_002379</name>
</gene>
<reference evidence="3" key="1">
    <citation type="submission" date="2023-07" db="EMBL/GenBank/DDBJ databases">
        <title>Genome sequencing of Purple Non-Sulfur Bacteria from various extreme environments.</title>
        <authorList>
            <person name="Mayer M."/>
        </authorList>
    </citation>
    <scope>NUCLEOTIDE SEQUENCE [LARGE SCALE GENOMIC DNA]</scope>
    <source>
        <strain evidence="3">DSM 17935</strain>
    </source>
</reference>
<keyword evidence="3" id="KW-1185">Reference proteome</keyword>
<evidence type="ECO:0000313" key="3">
    <source>
        <dbReference type="Proteomes" id="UP001209755"/>
    </source>
</evidence>
<keyword evidence="1" id="KW-0812">Transmembrane</keyword>
<organism evidence="2 3">
    <name type="scientific">Rhodobium gokarnense</name>
    <dbReference type="NCBI Taxonomy" id="364296"/>
    <lineage>
        <taxon>Bacteria</taxon>
        <taxon>Pseudomonadati</taxon>
        <taxon>Pseudomonadota</taxon>
        <taxon>Alphaproteobacteria</taxon>
        <taxon>Hyphomicrobiales</taxon>
        <taxon>Rhodobiaceae</taxon>
        <taxon>Rhodobium</taxon>
    </lineage>
</organism>
<accession>A0ABT3HCC3</accession>
<dbReference type="InterPro" id="IPR016174">
    <property type="entry name" value="Di-haem_cyt_TM"/>
</dbReference>
<dbReference type="SUPFAM" id="SSF81342">
    <property type="entry name" value="Transmembrane di-heme cytochromes"/>
    <property type="match status" value="1"/>
</dbReference>
<evidence type="ECO:0000313" key="2">
    <source>
        <dbReference type="EMBL" id="MCW2308040.1"/>
    </source>
</evidence>
<dbReference type="RefSeq" id="WP_264601668.1">
    <property type="nucleotide sequence ID" value="NZ_JAOQNS010000006.1"/>
</dbReference>
<name>A0ABT3HCC3_9HYPH</name>
<protein>
    <submittedName>
        <fullName evidence="2">Thiosulfate reductase cytochrome b subunit</fullName>
    </submittedName>
</protein>
<keyword evidence="1" id="KW-0472">Membrane</keyword>